<feature type="compositionally biased region" description="Low complexity" evidence="1">
    <location>
        <begin position="96"/>
        <end position="122"/>
    </location>
</feature>
<accession>A0A023FC74</accession>
<feature type="compositionally biased region" description="Polar residues" evidence="1">
    <location>
        <begin position="72"/>
        <end position="87"/>
    </location>
</feature>
<dbReference type="EMBL" id="GBBK01005241">
    <property type="protein sequence ID" value="JAC19241.1"/>
    <property type="molecule type" value="mRNA"/>
</dbReference>
<reference evidence="3" key="1">
    <citation type="submission" date="2014-03" db="EMBL/GenBank/DDBJ databases">
        <title>The sialotranscriptome of Amblyomma triste, Amblyomma parvum and Amblyomma cajennense ticks, uncovered by 454-based RNA-seq.</title>
        <authorList>
            <person name="Garcia G.R."/>
            <person name="Gardinassi L.G."/>
            <person name="Ribeiro J.M."/>
            <person name="Anatriello E."/>
            <person name="Ferreira B.R."/>
            <person name="Moreira H.N."/>
            <person name="Mafra C."/>
            <person name="Olegario M.M."/>
            <person name="Szabo P.J."/>
            <person name="Miranda-Santos I.K."/>
            <person name="Maruyama S.R."/>
        </authorList>
    </citation>
    <scope>NUCLEOTIDE SEQUENCE</scope>
    <source>
        <strain evidence="3">Uberlandia</strain>
        <tissue evidence="3">Salivary glands</tissue>
    </source>
</reference>
<proteinExistence type="evidence at transcript level"/>
<evidence type="ECO:0000256" key="1">
    <source>
        <dbReference type="SAM" id="MobiDB-lite"/>
    </source>
</evidence>
<dbReference type="AlphaFoldDB" id="A0A023FC74"/>
<protein>
    <submittedName>
        <fullName evidence="3">Putative vegetative cell wall protein gp1</fullName>
    </submittedName>
</protein>
<feature type="compositionally biased region" description="Polar residues" evidence="1">
    <location>
        <begin position="293"/>
        <end position="317"/>
    </location>
</feature>
<feature type="region of interest" description="Disordered" evidence="1">
    <location>
        <begin position="177"/>
        <end position="317"/>
    </location>
</feature>
<evidence type="ECO:0000256" key="2">
    <source>
        <dbReference type="SAM" id="SignalP"/>
    </source>
</evidence>
<feature type="signal peptide" evidence="2">
    <location>
        <begin position="1"/>
        <end position="17"/>
    </location>
</feature>
<evidence type="ECO:0000313" key="3">
    <source>
        <dbReference type="EMBL" id="JAC19241.1"/>
    </source>
</evidence>
<feature type="region of interest" description="Disordered" evidence="1">
    <location>
        <begin position="69"/>
        <end position="123"/>
    </location>
</feature>
<organism evidence="3">
    <name type="scientific">Amblyomma cajennense</name>
    <name type="common">Cayenne tick</name>
    <name type="synonym">Acarus cajennensis</name>
    <dbReference type="NCBI Taxonomy" id="34607"/>
    <lineage>
        <taxon>Eukaryota</taxon>
        <taxon>Metazoa</taxon>
        <taxon>Ecdysozoa</taxon>
        <taxon>Arthropoda</taxon>
        <taxon>Chelicerata</taxon>
        <taxon>Arachnida</taxon>
        <taxon>Acari</taxon>
        <taxon>Parasitiformes</taxon>
        <taxon>Ixodida</taxon>
        <taxon>Ixodoidea</taxon>
        <taxon>Ixodidae</taxon>
        <taxon>Amblyomminae</taxon>
        <taxon>Amblyomma</taxon>
    </lineage>
</organism>
<feature type="chain" id="PRO_5001519667" evidence="2">
    <location>
        <begin position="18"/>
        <end position="317"/>
    </location>
</feature>
<keyword evidence="2" id="KW-0732">Signal</keyword>
<name>A0A023FC74_AMBCJ</name>
<sequence length="317" mass="33474">MTVTLLLLSISWYPAQGDGQQCLKLECTISDQDEGCGPGCSCYSQTNNPAVGVCGVYYDYPDYETAKEPQHSLLTQDAQSQQHTQIASPAHQGHFPQNGQQSQYAQQGPPIQHAQPAQPPYQGSMYPSYAGGYMSYPGPMAGGGNAALLGVSQGISGITDLAQQLYVQRQMMRPPMPDQTVAAEMPPATPPSPSVPNSAHLAPIPNTQTENPSSDHPTPVAPQLPSSQQTSKKRPAPQPPTNGGQSQPSLKKPSPPPLPSKAHSNQAKGPAPLSPPPRQGNSPAGLRPVNPPKKTTNATPSQQPSSKTSATTNWLKN</sequence>
<feature type="compositionally biased region" description="Polar residues" evidence="1">
    <location>
        <begin position="205"/>
        <end position="216"/>
    </location>
</feature>